<reference evidence="5" key="1">
    <citation type="submission" date="2016-11" db="EMBL/GenBank/DDBJ databases">
        <authorList>
            <person name="Varghese N."/>
            <person name="Submissions S."/>
        </authorList>
    </citation>
    <scope>NUCLEOTIDE SEQUENCE [LARGE SCALE GENOMIC DNA]</scope>
    <source>
        <strain evidence="5">DSM 19514</strain>
    </source>
</reference>
<name>A0A1M4T2S6_9ACTN</name>
<dbReference type="STRING" id="1121881.SAMN02745225_00472"/>
<dbReference type="InterPro" id="IPR001509">
    <property type="entry name" value="Epimerase_deHydtase"/>
</dbReference>
<dbReference type="AlphaFoldDB" id="A0A1M4T2S6"/>
<dbReference type="Gene3D" id="3.40.50.720">
    <property type="entry name" value="NAD(P)-binding Rossmann-like Domain"/>
    <property type="match status" value="1"/>
</dbReference>
<dbReference type="InterPro" id="IPR036291">
    <property type="entry name" value="NAD(P)-bd_dom_sf"/>
</dbReference>
<protein>
    <recommendedName>
        <fullName evidence="6">TIGR01777 family protein</fullName>
    </recommendedName>
</protein>
<feature type="domain" description="NAD-dependent epimerase/dehydratase" evidence="2">
    <location>
        <begin position="34"/>
        <end position="253"/>
    </location>
</feature>
<evidence type="ECO:0000259" key="2">
    <source>
        <dbReference type="Pfam" id="PF01370"/>
    </source>
</evidence>
<proteinExistence type="inferred from homology"/>
<dbReference type="NCBIfam" id="TIGR01777">
    <property type="entry name" value="yfcH"/>
    <property type="match status" value="1"/>
</dbReference>
<dbReference type="Proteomes" id="UP000184295">
    <property type="component" value="Unassembled WGS sequence"/>
</dbReference>
<dbReference type="PANTHER" id="PTHR11092:SF0">
    <property type="entry name" value="EPIMERASE FAMILY PROTEIN SDR39U1"/>
    <property type="match status" value="1"/>
</dbReference>
<evidence type="ECO:0000313" key="4">
    <source>
        <dbReference type="EMBL" id="SHE38783.1"/>
    </source>
</evidence>
<evidence type="ECO:0000313" key="5">
    <source>
        <dbReference type="Proteomes" id="UP000184295"/>
    </source>
</evidence>
<keyword evidence="5" id="KW-1185">Reference proteome</keyword>
<evidence type="ECO:0008006" key="6">
    <source>
        <dbReference type="Google" id="ProtNLM"/>
    </source>
</evidence>
<dbReference type="InterPro" id="IPR010099">
    <property type="entry name" value="SDR39U1"/>
</dbReference>
<feature type="domain" description="DUF1731" evidence="3">
    <location>
        <begin position="281"/>
        <end position="329"/>
    </location>
</feature>
<sequence length="331" mass="36149">MGVYPAFGLGWSTNKVERFRLSNRRLYKEVAMRVAITGASGLIGRHLRKRLDEMGIETLSVKRVDLKTNPPNEIWWDPYGAKANIPKETQIDALIHLGGEPVASRRWNATVRSNIYSSRVYGTRGLVEALKALGQTNLSFISASAVGYYGSRGAEVLTESSDPGTGFLARVCKDWEKEAAKASDFGVRTCILRTGIVLAKDGGALPKAAIPFRLGAGGRLGDGRSYMPWIHIDDHVEAVIKLLMDQGTSGIYNLVDPNPVTNSEFTTALSKTLSRPAVLSVPAAALELILGKEMANETVLASQNARPRRLEELGFSFKFHDIYEALSALDL</sequence>
<dbReference type="Pfam" id="PF01370">
    <property type="entry name" value="Epimerase"/>
    <property type="match status" value="1"/>
</dbReference>
<dbReference type="SUPFAM" id="SSF51735">
    <property type="entry name" value="NAD(P)-binding Rossmann-fold domains"/>
    <property type="match status" value="1"/>
</dbReference>
<organism evidence="4 5">
    <name type="scientific">Ferrithrix thermotolerans DSM 19514</name>
    <dbReference type="NCBI Taxonomy" id="1121881"/>
    <lineage>
        <taxon>Bacteria</taxon>
        <taxon>Bacillati</taxon>
        <taxon>Actinomycetota</taxon>
        <taxon>Acidimicrobiia</taxon>
        <taxon>Acidimicrobiales</taxon>
        <taxon>Acidimicrobiaceae</taxon>
        <taxon>Ferrithrix</taxon>
    </lineage>
</organism>
<dbReference type="OrthoDB" id="9801773at2"/>
<dbReference type="EMBL" id="FQUL01000004">
    <property type="protein sequence ID" value="SHE38783.1"/>
    <property type="molecule type" value="Genomic_DNA"/>
</dbReference>
<dbReference type="PANTHER" id="PTHR11092">
    <property type="entry name" value="SUGAR NUCLEOTIDE EPIMERASE RELATED"/>
    <property type="match status" value="1"/>
</dbReference>
<accession>A0A1M4T2S6</accession>
<comment type="similarity">
    <text evidence="1">Belongs to the NAD(P)-dependent epimerase/dehydratase family. SDR39U1 subfamily.</text>
</comment>
<dbReference type="Pfam" id="PF08338">
    <property type="entry name" value="DUF1731"/>
    <property type="match status" value="1"/>
</dbReference>
<evidence type="ECO:0000256" key="1">
    <source>
        <dbReference type="ARBA" id="ARBA00009353"/>
    </source>
</evidence>
<dbReference type="InterPro" id="IPR013549">
    <property type="entry name" value="DUF1731"/>
</dbReference>
<gene>
    <name evidence="4" type="ORF">SAMN02745225_00472</name>
</gene>
<evidence type="ECO:0000259" key="3">
    <source>
        <dbReference type="Pfam" id="PF08338"/>
    </source>
</evidence>